<accession>A0A1M5IXD0</accession>
<organism evidence="1 2">
    <name type="scientific">Flavobacterium johnsoniae</name>
    <name type="common">Cytophaga johnsonae</name>
    <dbReference type="NCBI Taxonomy" id="986"/>
    <lineage>
        <taxon>Bacteria</taxon>
        <taxon>Pseudomonadati</taxon>
        <taxon>Bacteroidota</taxon>
        <taxon>Flavobacteriia</taxon>
        <taxon>Flavobacteriales</taxon>
        <taxon>Flavobacteriaceae</taxon>
        <taxon>Flavobacterium</taxon>
    </lineage>
</organism>
<dbReference type="EMBL" id="FQWH01000002">
    <property type="protein sequence ID" value="SHG32709.1"/>
    <property type="molecule type" value="Genomic_DNA"/>
</dbReference>
<dbReference type="RefSeq" id="WP_073408553.1">
    <property type="nucleotide sequence ID" value="NZ_FQWH01000002.1"/>
</dbReference>
<dbReference type="Proteomes" id="UP000184112">
    <property type="component" value="Unassembled WGS sequence"/>
</dbReference>
<sequence>MKTKELLKISLRQNAIFIPSEMITNDIKNLSGITSVLLANVSKLGFTFSETLLHALNNVSPTYKIEVLEVLREVLGTDKNWTPLVKEWNVPTGESVVDHIITYFRNVFKTKNGTTLQCGHIIPDNTFPLERYNGCPFCGTPFEFGKLENIGQGSKLKMLELWTEKDLNDFYISLLQSKTALDATQVDSLKMAMQYLPLPKTEVAMKETLMLVIDLLIENGKEDEASQFLKTPTDILRYLWYKNTGMLQIIEPKTIIKRTSKNAQHFHNVLDTSVQARIASQKDLKLKYSRKECLMVANWLNNMNMEVEAMCETMHPKRGMWVRFIRALRLAEYSKRKGFEKLNFLMDVFYNQVYDVWQSKVDSSRLKFDADKTFGLLKQRPGLFARSLFSNMLWFGAEETVAHFEEIIDKVPARLVFTLNMYAQNYFDKNMQRSVKPLGGTNKRIEANQLLGLYEDFQLEAMKNQIEELCLLAMKKRFAKIANTNKTIYIDPQLFNIPVSIGDRSDTVQDLPVALMGTRFPVEGNEVRLFMQWGKDLPAQHLDMDLSCQIAYEDHLDMCSFSRLTTTGCQHSGDIRSIPNKIGTAEYININIDELAKAKAKFVTFTCNAYSNGSITPNLVVGWMNSKHPMKISERTGVAYDPSCVDHQVRVTQNIAKGLVFGVLDVVKREIVWLEMTFGGQVVGGLDFKGVQALLSKLNSKLNIGSLLQLKAEAQGLTITENEIADEVYTAQWAMNPAVVTQLLVD</sequence>
<gene>
    <name evidence="1" type="ORF">SAMN05444388_102283</name>
</gene>
<dbReference type="AlphaFoldDB" id="A0A1M5IXD0"/>
<evidence type="ECO:0008006" key="3">
    <source>
        <dbReference type="Google" id="ProtNLM"/>
    </source>
</evidence>
<evidence type="ECO:0000313" key="2">
    <source>
        <dbReference type="Proteomes" id="UP000184112"/>
    </source>
</evidence>
<reference evidence="1 2" key="1">
    <citation type="submission" date="2016-11" db="EMBL/GenBank/DDBJ databases">
        <authorList>
            <person name="Jaros S."/>
            <person name="Januszkiewicz K."/>
            <person name="Wedrychowicz H."/>
        </authorList>
    </citation>
    <scope>NUCLEOTIDE SEQUENCE [LARGE SCALE GENOMIC DNA]</scope>
    <source>
        <strain evidence="1 2">DSM 6792</strain>
    </source>
</reference>
<name>A0A1M5IXD0_FLAJO</name>
<evidence type="ECO:0000313" key="1">
    <source>
        <dbReference type="EMBL" id="SHG32709.1"/>
    </source>
</evidence>
<proteinExistence type="predicted"/>
<protein>
    <recommendedName>
        <fullName evidence="3">Prokaryotic RING finger family 4</fullName>
    </recommendedName>
</protein>